<feature type="compositionally biased region" description="Basic and acidic residues" evidence="1">
    <location>
        <begin position="59"/>
        <end position="78"/>
    </location>
</feature>
<evidence type="ECO:0000256" key="1">
    <source>
        <dbReference type="SAM" id="MobiDB-lite"/>
    </source>
</evidence>
<evidence type="ECO:0000313" key="2">
    <source>
        <dbReference type="EMBL" id="KAK0581925.1"/>
    </source>
</evidence>
<reference evidence="2" key="2">
    <citation type="submission" date="2023-06" db="EMBL/GenBank/DDBJ databases">
        <authorList>
            <person name="Swenson N.G."/>
            <person name="Wegrzyn J.L."/>
            <person name="Mcevoy S.L."/>
        </authorList>
    </citation>
    <scope>NUCLEOTIDE SEQUENCE</scope>
    <source>
        <strain evidence="2">NS2018</strain>
        <tissue evidence="2">Leaf</tissue>
    </source>
</reference>
<reference evidence="2" key="1">
    <citation type="journal article" date="2022" name="Plant J.">
        <title>Strategies of tolerance reflected in two North American maple genomes.</title>
        <authorList>
            <person name="McEvoy S.L."/>
            <person name="Sezen U.U."/>
            <person name="Trouern-Trend A."/>
            <person name="McMahon S.M."/>
            <person name="Schaberg P.G."/>
            <person name="Yang J."/>
            <person name="Wegrzyn J.L."/>
            <person name="Swenson N.G."/>
        </authorList>
    </citation>
    <scope>NUCLEOTIDE SEQUENCE</scope>
    <source>
        <strain evidence="2">NS2018</strain>
    </source>
</reference>
<dbReference type="AlphaFoldDB" id="A0AA39S2E8"/>
<accession>A0AA39S2E8</accession>
<evidence type="ECO:0000313" key="3">
    <source>
        <dbReference type="Proteomes" id="UP001168877"/>
    </source>
</evidence>
<proteinExistence type="predicted"/>
<keyword evidence="3" id="KW-1185">Reference proteome</keyword>
<protein>
    <submittedName>
        <fullName evidence="2">Uncharacterized protein</fullName>
    </submittedName>
</protein>
<comment type="caution">
    <text evidence="2">The sequence shown here is derived from an EMBL/GenBank/DDBJ whole genome shotgun (WGS) entry which is preliminary data.</text>
</comment>
<feature type="region of interest" description="Disordered" evidence="1">
    <location>
        <begin position="57"/>
        <end position="78"/>
    </location>
</feature>
<name>A0AA39S2E8_ACESA</name>
<dbReference type="Proteomes" id="UP001168877">
    <property type="component" value="Unassembled WGS sequence"/>
</dbReference>
<organism evidence="2 3">
    <name type="scientific">Acer saccharum</name>
    <name type="common">Sugar maple</name>
    <dbReference type="NCBI Taxonomy" id="4024"/>
    <lineage>
        <taxon>Eukaryota</taxon>
        <taxon>Viridiplantae</taxon>
        <taxon>Streptophyta</taxon>
        <taxon>Embryophyta</taxon>
        <taxon>Tracheophyta</taxon>
        <taxon>Spermatophyta</taxon>
        <taxon>Magnoliopsida</taxon>
        <taxon>eudicotyledons</taxon>
        <taxon>Gunneridae</taxon>
        <taxon>Pentapetalae</taxon>
        <taxon>rosids</taxon>
        <taxon>malvids</taxon>
        <taxon>Sapindales</taxon>
        <taxon>Sapindaceae</taxon>
        <taxon>Hippocastanoideae</taxon>
        <taxon>Acereae</taxon>
        <taxon>Acer</taxon>
    </lineage>
</organism>
<dbReference type="EMBL" id="JAUESC010000384">
    <property type="protein sequence ID" value="KAK0581925.1"/>
    <property type="molecule type" value="Genomic_DNA"/>
</dbReference>
<feature type="region of interest" description="Disordered" evidence="1">
    <location>
        <begin position="104"/>
        <end position="132"/>
    </location>
</feature>
<gene>
    <name evidence="2" type="ORF">LWI29_019649</name>
</gene>
<sequence length="188" mass="20360">MGIEKRVAKKVWRSQFMRTWGNRNFKGRNGKNGNGNGYNVAKNGSDGNAYAAMSNSYGKADRSSGIRKMEGDFTDSRSGKRVMQAVEGLLRALKESSRLKVVPEITNLNGSQGGKSGKGSKKSSKKTSSGDKVISQLTNHRGAAGCFKGNIVVKGKLHAQKANDQETVMEGHDSASVLCQFHKEVTEF</sequence>